<accession>A0AAE1EH37</accession>
<keyword evidence="3" id="KW-1185">Reference proteome</keyword>
<comment type="caution">
    <text evidence="2">The sequence shown here is derived from an EMBL/GenBank/DDBJ whole genome shotgun (WGS) entry which is preliminary data.</text>
</comment>
<evidence type="ECO:0000313" key="3">
    <source>
        <dbReference type="Proteomes" id="UP001286313"/>
    </source>
</evidence>
<dbReference type="AlphaFoldDB" id="A0AAE1EH37"/>
<reference evidence="2" key="1">
    <citation type="submission" date="2023-10" db="EMBL/GenBank/DDBJ databases">
        <title>Genome assemblies of two species of porcelain crab, Petrolisthes cinctipes and Petrolisthes manimaculis (Anomura: Porcellanidae).</title>
        <authorList>
            <person name="Angst P."/>
        </authorList>
    </citation>
    <scope>NUCLEOTIDE SEQUENCE</scope>
    <source>
        <strain evidence="2">PB745_01</strain>
        <tissue evidence="2">Gill</tissue>
    </source>
</reference>
<evidence type="ECO:0000256" key="1">
    <source>
        <dbReference type="SAM" id="MobiDB-lite"/>
    </source>
</evidence>
<sequence length="105" mass="11815">MSTVLYIGCFGYDSACDTTTTKHYVTPRHHTPSHLITPYQHTPHHIQNTSPLLRRSTPDILCVTAHLSQHCQTITNQQATSNYSTLHDTTSPQTKLHPNTPQHTT</sequence>
<protein>
    <submittedName>
        <fullName evidence="2">Uncharacterized protein</fullName>
    </submittedName>
</protein>
<proteinExistence type="predicted"/>
<evidence type="ECO:0000313" key="2">
    <source>
        <dbReference type="EMBL" id="KAK3852117.1"/>
    </source>
</evidence>
<name>A0AAE1EH37_PETCI</name>
<dbReference type="Proteomes" id="UP001286313">
    <property type="component" value="Unassembled WGS sequence"/>
</dbReference>
<gene>
    <name evidence="2" type="ORF">Pcinc_041287</name>
</gene>
<feature type="region of interest" description="Disordered" evidence="1">
    <location>
        <begin position="78"/>
        <end position="105"/>
    </location>
</feature>
<dbReference type="EMBL" id="JAWQEG010007582">
    <property type="protein sequence ID" value="KAK3852117.1"/>
    <property type="molecule type" value="Genomic_DNA"/>
</dbReference>
<organism evidence="2 3">
    <name type="scientific">Petrolisthes cinctipes</name>
    <name type="common">Flat porcelain crab</name>
    <dbReference type="NCBI Taxonomy" id="88211"/>
    <lineage>
        <taxon>Eukaryota</taxon>
        <taxon>Metazoa</taxon>
        <taxon>Ecdysozoa</taxon>
        <taxon>Arthropoda</taxon>
        <taxon>Crustacea</taxon>
        <taxon>Multicrustacea</taxon>
        <taxon>Malacostraca</taxon>
        <taxon>Eumalacostraca</taxon>
        <taxon>Eucarida</taxon>
        <taxon>Decapoda</taxon>
        <taxon>Pleocyemata</taxon>
        <taxon>Anomura</taxon>
        <taxon>Galatheoidea</taxon>
        <taxon>Porcellanidae</taxon>
        <taxon>Petrolisthes</taxon>
    </lineage>
</organism>